<proteinExistence type="predicted"/>
<name>A0AA34WHL0_CHLPE</name>
<keyword evidence="2" id="KW-1185">Reference proteome</keyword>
<dbReference type="AlphaFoldDB" id="A0AA34WHL0"/>
<evidence type="ECO:0000313" key="1">
    <source>
        <dbReference type="EMBL" id="AEB41178.1"/>
    </source>
</evidence>
<gene>
    <name evidence="1" type="ordered locus">G5S_0157</name>
</gene>
<evidence type="ECO:0000313" key="2">
    <source>
        <dbReference type="Proteomes" id="UP000008305"/>
    </source>
</evidence>
<sequence>MSIFSAMHFAQYFSFSFFFSRNIIAKNPTGKKSRLFLLDFLKFYETFSSTRPSK</sequence>
<protein>
    <submittedName>
        <fullName evidence="1">Uncharacterized protein</fullName>
    </submittedName>
</protein>
<organism evidence="1 2">
    <name type="scientific">Chlamydia pecorum (strain ATCC VR-628 / DSM 29919 / E58)</name>
    <name type="common">Chlamydophila pecorum</name>
    <dbReference type="NCBI Taxonomy" id="331635"/>
    <lineage>
        <taxon>Bacteria</taxon>
        <taxon>Pseudomonadati</taxon>
        <taxon>Chlamydiota</taxon>
        <taxon>Chlamydiia</taxon>
        <taxon>Chlamydiales</taxon>
        <taxon>Chlamydiaceae</taxon>
        <taxon>Chlamydia/Chlamydophila group</taxon>
        <taxon>Chlamydia</taxon>
    </lineage>
</organism>
<reference evidence="1 2" key="1">
    <citation type="journal article" date="2011" name="J. Bacteriol.">
        <title>Genome sequence of the obligate intracellular animal pathogen Chlamydia pecorum E58.</title>
        <authorList>
            <person name="Mojica S."/>
            <person name="Huot Creasy H."/>
            <person name="Daugherty S."/>
            <person name="Read T.D."/>
            <person name="Kim T."/>
            <person name="Kaltenboeck B."/>
            <person name="Bavoil P."/>
            <person name="Myers G.S."/>
        </authorList>
    </citation>
    <scope>NUCLEOTIDE SEQUENCE [LARGE SCALE GENOMIC DNA]</scope>
    <source>
        <strain evidence="1 2">E58</strain>
    </source>
</reference>
<accession>A0AA34WHL0</accession>
<dbReference type="EMBL" id="CP002608">
    <property type="protein sequence ID" value="AEB41178.1"/>
    <property type="molecule type" value="Genomic_DNA"/>
</dbReference>
<dbReference type="Proteomes" id="UP000008305">
    <property type="component" value="Chromosome"/>
</dbReference>
<dbReference type="KEGG" id="cpm:G5S_0157"/>